<evidence type="ECO:0000256" key="6">
    <source>
        <dbReference type="SAM" id="MobiDB-lite"/>
    </source>
</evidence>
<dbReference type="SUPFAM" id="SSF88946">
    <property type="entry name" value="Sigma2 domain of RNA polymerase sigma factors"/>
    <property type="match status" value="1"/>
</dbReference>
<reference evidence="9 10" key="1">
    <citation type="journal article" date="2024" name="Front. Microbiol.">
        <title>Novel thermophilic genera Geochorda gen. nov. and Carboxydochorda gen. nov. from the deep terrestrial subsurface reveal the ecophysiological diversity in the class Limnochordia.</title>
        <authorList>
            <person name="Karnachuk O.V."/>
            <person name="Lukina A.P."/>
            <person name="Avakyan M.R."/>
            <person name="Kadnikov V.V."/>
            <person name="Begmatov S."/>
            <person name="Beletsky A.V."/>
            <person name="Vlasova K.G."/>
            <person name="Novikov A.A."/>
            <person name="Shcherbakova V.A."/>
            <person name="Mardanov A.V."/>
            <person name="Ravin N.V."/>
        </authorList>
    </citation>
    <scope>NUCLEOTIDE SEQUENCE [LARGE SCALE GENOMIC DNA]</scope>
    <source>
        <strain evidence="9 10">L945</strain>
    </source>
</reference>
<dbReference type="InterPro" id="IPR013325">
    <property type="entry name" value="RNA_pol_sigma_r2"/>
</dbReference>
<dbReference type="Proteomes" id="UP001332192">
    <property type="component" value="Chromosome"/>
</dbReference>
<sequence>MKTRVGAAKAVPPQEGREDRALSSPDGGLLRRIAAGDQQAFAVLYDRYAPAVLGVARRLLREREQQEEVLQETFLTVWRKAATYDGRRGRLSSWVLAITHHKAIDLLRRERHGRPVPLQEEPRQADGRATGDGALDPDRAGPGDQGSDPTAQAAQGLEARDQIEQALALLTLEQRQVVWLAYFAGLTHREIAARYGIPLGTVKSRLRSAVERLRDVLQAEGAGGWWDRV</sequence>
<keyword evidence="4" id="KW-0238">DNA-binding</keyword>
<dbReference type="Pfam" id="PF04545">
    <property type="entry name" value="Sigma70_r4"/>
    <property type="match status" value="1"/>
</dbReference>
<dbReference type="PANTHER" id="PTHR43133:SF62">
    <property type="entry name" value="RNA POLYMERASE SIGMA FACTOR SIGZ"/>
    <property type="match status" value="1"/>
</dbReference>
<name>A0ABZ1BVR3_9FIRM</name>
<feature type="domain" description="RNA polymerase sigma-70 region 2" evidence="7">
    <location>
        <begin position="44"/>
        <end position="111"/>
    </location>
</feature>
<feature type="domain" description="RNA polymerase sigma-70 region 4" evidence="8">
    <location>
        <begin position="166"/>
        <end position="214"/>
    </location>
</feature>
<keyword evidence="5" id="KW-0804">Transcription</keyword>
<dbReference type="EMBL" id="CP141615">
    <property type="protein sequence ID" value="WRP16683.1"/>
    <property type="molecule type" value="Genomic_DNA"/>
</dbReference>
<dbReference type="InterPro" id="IPR039425">
    <property type="entry name" value="RNA_pol_sigma-70-like"/>
</dbReference>
<dbReference type="SUPFAM" id="SSF88659">
    <property type="entry name" value="Sigma3 and sigma4 domains of RNA polymerase sigma factors"/>
    <property type="match status" value="1"/>
</dbReference>
<evidence type="ECO:0000313" key="9">
    <source>
        <dbReference type="EMBL" id="WRP16683.1"/>
    </source>
</evidence>
<feature type="region of interest" description="Disordered" evidence="6">
    <location>
        <begin position="110"/>
        <end position="156"/>
    </location>
</feature>
<dbReference type="InterPro" id="IPR014284">
    <property type="entry name" value="RNA_pol_sigma-70_dom"/>
</dbReference>
<evidence type="ECO:0000259" key="7">
    <source>
        <dbReference type="Pfam" id="PF04542"/>
    </source>
</evidence>
<keyword evidence="2" id="KW-0805">Transcription regulation</keyword>
<protein>
    <submittedName>
        <fullName evidence="9">Sigma-70 family RNA polymerase sigma factor</fullName>
    </submittedName>
</protein>
<keyword evidence="10" id="KW-1185">Reference proteome</keyword>
<evidence type="ECO:0000259" key="8">
    <source>
        <dbReference type="Pfam" id="PF04545"/>
    </source>
</evidence>
<evidence type="ECO:0000256" key="2">
    <source>
        <dbReference type="ARBA" id="ARBA00023015"/>
    </source>
</evidence>
<dbReference type="RefSeq" id="WP_324715955.1">
    <property type="nucleotide sequence ID" value="NZ_CP141615.1"/>
</dbReference>
<keyword evidence="3" id="KW-0731">Sigma factor</keyword>
<comment type="similarity">
    <text evidence="1">Belongs to the sigma-70 factor family. ECF subfamily.</text>
</comment>
<accession>A0ABZ1BVR3</accession>
<evidence type="ECO:0000256" key="4">
    <source>
        <dbReference type="ARBA" id="ARBA00023125"/>
    </source>
</evidence>
<evidence type="ECO:0000256" key="5">
    <source>
        <dbReference type="ARBA" id="ARBA00023163"/>
    </source>
</evidence>
<proteinExistence type="inferred from homology"/>
<evidence type="ECO:0000313" key="10">
    <source>
        <dbReference type="Proteomes" id="UP001332192"/>
    </source>
</evidence>
<dbReference type="PANTHER" id="PTHR43133">
    <property type="entry name" value="RNA POLYMERASE ECF-TYPE SIGMA FACTO"/>
    <property type="match status" value="1"/>
</dbReference>
<dbReference type="Pfam" id="PF04542">
    <property type="entry name" value="Sigma70_r2"/>
    <property type="match status" value="1"/>
</dbReference>
<evidence type="ECO:0000256" key="1">
    <source>
        <dbReference type="ARBA" id="ARBA00010641"/>
    </source>
</evidence>
<feature type="region of interest" description="Disordered" evidence="6">
    <location>
        <begin position="1"/>
        <end position="26"/>
    </location>
</feature>
<evidence type="ECO:0000256" key="3">
    <source>
        <dbReference type="ARBA" id="ARBA00023082"/>
    </source>
</evidence>
<dbReference type="InterPro" id="IPR007627">
    <property type="entry name" value="RNA_pol_sigma70_r2"/>
</dbReference>
<dbReference type="InterPro" id="IPR036388">
    <property type="entry name" value="WH-like_DNA-bd_sf"/>
</dbReference>
<dbReference type="NCBIfam" id="TIGR02937">
    <property type="entry name" value="sigma70-ECF"/>
    <property type="match status" value="1"/>
</dbReference>
<dbReference type="CDD" id="cd06171">
    <property type="entry name" value="Sigma70_r4"/>
    <property type="match status" value="1"/>
</dbReference>
<dbReference type="InterPro" id="IPR013324">
    <property type="entry name" value="RNA_pol_sigma_r3/r4-like"/>
</dbReference>
<dbReference type="InterPro" id="IPR007630">
    <property type="entry name" value="RNA_pol_sigma70_r4"/>
</dbReference>
<dbReference type="Gene3D" id="1.10.1740.10">
    <property type="match status" value="1"/>
</dbReference>
<dbReference type="Gene3D" id="1.10.10.10">
    <property type="entry name" value="Winged helix-like DNA-binding domain superfamily/Winged helix DNA-binding domain"/>
    <property type="match status" value="1"/>
</dbReference>
<gene>
    <name evidence="9" type="ORF">U7230_11355</name>
</gene>
<organism evidence="9 10">
    <name type="scientific">Carboxydichorda subterranea</name>
    <dbReference type="NCBI Taxonomy" id="3109565"/>
    <lineage>
        <taxon>Bacteria</taxon>
        <taxon>Bacillati</taxon>
        <taxon>Bacillota</taxon>
        <taxon>Limnochordia</taxon>
        <taxon>Limnochordales</taxon>
        <taxon>Geochordaceae</taxon>
        <taxon>Carboxydichorda</taxon>
    </lineage>
</organism>